<reference evidence="8" key="1">
    <citation type="submission" date="2020-07" db="EMBL/GenBank/DDBJ databases">
        <title>Huge and variable diversity of episymbiotic CPR bacteria and DPANN archaea in groundwater ecosystems.</title>
        <authorList>
            <person name="He C.Y."/>
            <person name="Keren R."/>
            <person name="Whittaker M."/>
            <person name="Farag I.F."/>
            <person name="Doudna J."/>
            <person name="Cate J.H.D."/>
            <person name="Banfield J.F."/>
        </authorList>
    </citation>
    <scope>NUCLEOTIDE SEQUENCE</scope>
    <source>
        <strain evidence="8">NC_groundwater_672_Ag_B-0.1um_62_36</strain>
    </source>
</reference>
<name>A0A932FWE0_UNCTE</name>
<dbReference type="PROSITE" id="PS00483">
    <property type="entry name" value="DIHYDROOROTASE_2"/>
    <property type="match status" value="1"/>
</dbReference>
<dbReference type="Proteomes" id="UP000769766">
    <property type="component" value="Unassembled WGS sequence"/>
</dbReference>
<feature type="non-terminal residue" evidence="8">
    <location>
        <position position="1"/>
    </location>
</feature>
<evidence type="ECO:0000256" key="1">
    <source>
        <dbReference type="ARBA" id="ARBA00001947"/>
    </source>
</evidence>
<dbReference type="GO" id="GO:0004038">
    <property type="term" value="F:allantoinase activity"/>
    <property type="evidence" value="ECO:0007669"/>
    <property type="project" value="TreeGrafter"/>
</dbReference>
<dbReference type="GO" id="GO:0046872">
    <property type="term" value="F:metal ion binding"/>
    <property type="evidence" value="ECO:0007669"/>
    <property type="project" value="UniProtKB-KW"/>
</dbReference>
<dbReference type="SUPFAM" id="SSF51556">
    <property type="entry name" value="Metallo-dependent hydrolases"/>
    <property type="match status" value="1"/>
</dbReference>
<dbReference type="GO" id="GO:0006221">
    <property type="term" value="P:pyrimidine nucleotide biosynthetic process"/>
    <property type="evidence" value="ECO:0007669"/>
    <property type="project" value="UniProtKB-KW"/>
</dbReference>
<dbReference type="InterPro" id="IPR002195">
    <property type="entry name" value="Dihydroorotase_CS"/>
</dbReference>
<evidence type="ECO:0000313" key="8">
    <source>
        <dbReference type="EMBL" id="MBI2877710.1"/>
    </source>
</evidence>
<dbReference type="NCBIfam" id="TIGR00857">
    <property type="entry name" value="pyrC_multi"/>
    <property type="match status" value="1"/>
</dbReference>
<keyword evidence="4" id="KW-0479">Metal-binding</keyword>
<dbReference type="Pfam" id="PF01979">
    <property type="entry name" value="Amidohydro_1"/>
    <property type="match status" value="1"/>
</dbReference>
<dbReference type="EMBL" id="JACPRF010000381">
    <property type="protein sequence ID" value="MBI2877710.1"/>
    <property type="molecule type" value="Genomic_DNA"/>
</dbReference>
<sequence>ALEYARIFDIPVISHCEDLNLSGGGVMHEGLVSTELGLKGWPAAAEEVMVSRDMALAELTGSRLHIAHVSCAGSVQLIRQARERGIRVTAEVTPHHFTLTDEAVRGFDANTKVNPPLRTAEDIRALEEGLRDGTLEVIATDHAPHDLTEKDLEYAQASFGMVGLETALGLALERLYHRGILSLPQLLARLTVHPARVLGLDLGRLAVGAPADVTLFDPERRWQVDVNAFRSKSKNSPFHGWSLRGMALMTIVGGEIAMDRRENPERR</sequence>
<gene>
    <name evidence="8" type="ORF">HYY20_12595</name>
</gene>
<evidence type="ECO:0000256" key="4">
    <source>
        <dbReference type="ARBA" id="ARBA00022723"/>
    </source>
</evidence>
<dbReference type="InterPro" id="IPR004722">
    <property type="entry name" value="DHOase"/>
</dbReference>
<dbReference type="Gene3D" id="3.20.20.140">
    <property type="entry name" value="Metal-dependent hydrolases"/>
    <property type="match status" value="1"/>
</dbReference>
<organism evidence="8 9">
    <name type="scientific">Tectimicrobiota bacterium</name>
    <dbReference type="NCBI Taxonomy" id="2528274"/>
    <lineage>
        <taxon>Bacteria</taxon>
        <taxon>Pseudomonadati</taxon>
        <taxon>Nitrospinota/Tectimicrobiota group</taxon>
        <taxon>Candidatus Tectimicrobiota</taxon>
    </lineage>
</organism>
<dbReference type="InterPro" id="IPR032466">
    <property type="entry name" value="Metal_Hydrolase"/>
</dbReference>
<comment type="similarity">
    <text evidence="3">Belongs to the metallo-dependent hydrolases superfamily. DHOase family. Class I DHOase subfamily.</text>
</comment>
<feature type="domain" description="Amidohydrolase-related" evidence="7">
    <location>
        <begin position="3"/>
        <end position="256"/>
    </location>
</feature>
<accession>A0A932FWE0</accession>
<dbReference type="InterPro" id="IPR006680">
    <property type="entry name" value="Amidohydro-rel"/>
</dbReference>
<dbReference type="GO" id="GO:0004151">
    <property type="term" value="F:dihydroorotase activity"/>
    <property type="evidence" value="ECO:0007669"/>
    <property type="project" value="InterPro"/>
</dbReference>
<comment type="cofactor">
    <cofactor evidence="1">
        <name>Zn(2+)</name>
        <dbReference type="ChEBI" id="CHEBI:29105"/>
    </cofactor>
</comment>
<keyword evidence="6" id="KW-0665">Pyrimidine biosynthesis</keyword>
<keyword evidence="5" id="KW-0378">Hydrolase</keyword>
<dbReference type="GO" id="GO:0005737">
    <property type="term" value="C:cytoplasm"/>
    <property type="evidence" value="ECO:0007669"/>
    <property type="project" value="TreeGrafter"/>
</dbReference>
<dbReference type="GO" id="GO:0006145">
    <property type="term" value="P:purine nucleobase catabolic process"/>
    <property type="evidence" value="ECO:0007669"/>
    <property type="project" value="TreeGrafter"/>
</dbReference>
<dbReference type="PANTHER" id="PTHR43668">
    <property type="entry name" value="ALLANTOINASE"/>
    <property type="match status" value="1"/>
</dbReference>
<evidence type="ECO:0000259" key="7">
    <source>
        <dbReference type="Pfam" id="PF01979"/>
    </source>
</evidence>
<dbReference type="SUPFAM" id="SSF51338">
    <property type="entry name" value="Composite domain of metallo-dependent hydrolases"/>
    <property type="match status" value="1"/>
</dbReference>
<dbReference type="CDD" id="cd01317">
    <property type="entry name" value="DHOase_IIa"/>
    <property type="match status" value="1"/>
</dbReference>
<protein>
    <submittedName>
        <fullName evidence="8">Dihydroorotase</fullName>
    </submittedName>
</protein>
<evidence type="ECO:0000256" key="3">
    <source>
        <dbReference type="ARBA" id="ARBA00010286"/>
    </source>
</evidence>
<dbReference type="InterPro" id="IPR050138">
    <property type="entry name" value="DHOase/Allantoinase_Hydrolase"/>
</dbReference>
<evidence type="ECO:0000256" key="6">
    <source>
        <dbReference type="ARBA" id="ARBA00022975"/>
    </source>
</evidence>
<dbReference type="AlphaFoldDB" id="A0A932FWE0"/>
<dbReference type="InterPro" id="IPR011059">
    <property type="entry name" value="Metal-dep_hydrolase_composite"/>
</dbReference>
<evidence type="ECO:0000256" key="5">
    <source>
        <dbReference type="ARBA" id="ARBA00022801"/>
    </source>
</evidence>
<proteinExistence type="inferred from homology"/>
<evidence type="ECO:0000256" key="2">
    <source>
        <dbReference type="ARBA" id="ARBA00002368"/>
    </source>
</evidence>
<evidence type="ECO:0000313" key="9">
    <source>
        <dbReference type="Proteomes" id="UP000769766"/>
    </source>
</evidence>
<comment type="function">
    <text evidence="2">Catalyzes the reversible cyclization of carbamoyl aspartate to dihydroorotate.</text>
</comment>
<dbReference type="PANTHER" id="PTHR43668:SF2">
    <property type="entry name" value="ALLANTOINASE"/>
    <property type="match status" value="1"/>
</dbReference>
<comment type="caution">
    <text evidence="8">The sequence shown here is derived from an EMBL/GenBank/DDBJ whole genome shotgun (WGS) entry which is preliminary data.</text>
</comment>